<dbReference type="GO" id="GO:0003727">
    <property type="term" value="F:single-stranded RNA binding"/>
    <property type="evidence" value="ECO:0007669"/>
    <property type="project" value="TreeGrafter"/>
</dbReference>
<dbReference type="GO" id="GO:0016891">
    <property type="term" value="F:RNA endonuclease activity producing 5'-phosphomonoesters, hydrolytic mechanism"/>
    <property type="evidence" value="ECO:0007669"/>
    <property type="project" value="TreeGrafter"/>
</dbReference>
<dbReference type="GO" id="GO:0005730">
    <property type="term" value="C:nucleolus"/>
    <property type="evidence" value="ECO:0007669"/>
    <property type="project" value="TreeGrafter"/>
</dbReference>
<keyword evidence="6" id="KW-1185">Reference proteome</keyword>
<evidence type="ECO:0000256" key="5">
    <source>
        <dbReference type="ARBA" id="ARBA00022801"/>
    </source>
</evidence>
<dbReference type="GO" id="GO:0005737">
    <property type="term" value="C:cytoplasm"/>
    <property type="evidence" value="ECO:0007669"/>
    <property type="project" value="UniProtKB-SubCell"/>
</dbReference>
<reference evidence="7" key="1">
    <citation type="submission" date="2025-08" db="UniProtKB">
        <authorList>
            <consortium name="RefSeq"/>
        </authorList>
    </citation>
    <scope>IDENTIFICATION</scope>
</reference>
<keyword evidence="5" id="KW-0378">Hydrolase</keyword>
<keyword evidence="4" id="KW-0255">Endonuclease</keyword>
<dbReference type="PANTHER" id="PTHR28511">
    <property type="entry name" value="ENDONUCLEASE V"/>
    <property type="match status" value="1"/>
</dbReference>
<dbReference type="PANTHER" id="PTHR28511:SF1">
    <property type="entry name" value="ENDONUCLEASE V"/>
    <property type="match status" value="1"/>
</dbReference>
<dbReference type="AlphaFoldDB" id="A0A7E6FI74"/>
<evidence type="ECO:0000256" key="1">
    <source>
        <dbReference type="ARBA" id="ARBA00004496"/>
    </source>
</evidence>
<accession>A0A7E6FI74</accession>
<dbReference type="HAMAP" id="MF_00801">
    <property type="entry name" value="Endonuclease_5"/>
    <property type="match status" value="1"/>
</dbReference>
<name>A0A7E6FI74_9MOLL</name>
<proteinExistence type="inferred from homology"/>
<evidence type="ECO:0000256" key="2">
    <source>
        <dbReference type="ARBA" id="ARBA00022490"/>
    </source>
</evidence>
<evidence type="ECO:0000313" key="6">
    <source>
        <dbReference type="Proteomes" id="UP000515154"/>
    </source>
</evidence>
<sequence>MLNQSSYVGEEDLLREKLILEDDKIFQEIKENKDGTYYIGGVDVSFQDDGKACIALAVLTFPELEVVYTKYKHFDNLLEYIPSFLAFREGPCVKSLFNDMKKENLPFFPHVLMIDGNGILHPRDLGLACHVGIDLDIPSIGVAKSLFYCHGIQKDSSFYEKVQNMKDGGDSFPLVRELDNKTIAYALKSTKDSKKPIYISQGYKVSLSTAVWLVKQCCKYRIPEPVRMADQYSRKIIRESQTS</sequence>
<evidence type="ECO:0000256" key="3">
    <source>
        <dbReference type="ARBA" id="ARBA00022722"/>
    </source>
</evidence>
<dbReference type="GO" id="GO:0006281">
    <property type="term" value="P:DNA repair"/>
    <property type="evidence" value="ECO:0007669"/>
    <property type="project" value="InterPro"/>
</dbReference>
<dbReference type="InterPro" id="IPR007581">
    <property type="entry name" value="Endonuclease-V"/>
</dbReference>
<keyword evidence="2" id="KW-0963">Cytoplasm</keyword>
<gene>
    <name evidence="7" type="primary">LOC115222570</name>
</gene>
<dbReference type="Pfam" id="PF04493">
    <property type="entry name" value="Endonuclease_5"/>
    <property type="match status" value="1"/>
</dbReference>
<dbReference type="Proteomes" id="UP000515154">
    <property type="component" value="Linkage group LG20"/>
</dbReference>
<comment type="subcellular location">
    <subcellularLocation>
        <location evidence="1">Cytoplasm</location>
    </subcellularLocation>
</comment>
<evidence type="ECO:0000256" key="4">
    <source>
        <dbReference type="ARBA" id="ARBA00022759"/>
    </source>
</evidence>
<dbReference type="Gene3D" id="3.30.2170.10">
    <property type="entry name" value="archaeoglobus fulgidus dsm 4304 superfamily"/>
    <property type="match status" value="1"/>
</dbReference>
<keyword evidence="3" id="KW-0540">Nuclease</keyword>
<dbReference type="CDD" id="cd06559">
    <property type="entry name" value="Endonuclease_V"/>
    <property type="match status" value="1"/>
</dbReference>
<organism evidence="6 7">
    <name type="scientific">Octopus sinensis</name>
    <name type="common">East Asian common octopus</name>
    <dbReference type="NCBI Taxonomy" id="2607531"/>
    <lineage>
        <taxon>Eukaryota</taxon>
        <taxon>Metazoa</taxon>
        <taxon>Spiralia</taxon>
        <taxon>Lophotrochozoa</taxon>
        <taxon>Mollusca</taxon>
        <taxon>Cephalopoda</taxon>
        <taxon>Coleoidea</taxon>
        <taxon>Octopodiformes</taxon>
        <taxon>Octopoda</taxon>
        <taxon>Incirrata</taxon>
        <taxon>Octopodidae</taxon>
        <taxon>Octopus</taxon>
    </lineage>
</organism>
<protein>
    <submittedName>
        <fullName evidence="7">Endonuclease V-like isoform X2</fullName>
    </submittedName>
</protein>
<evidence type="ECO:0000313" key="7">
    <source>
        <dbReference type="RefSeq" id="XP_036367414.1"/>
    </source>
</evidence>
<dbReference type="RefSeq" id="XP_036367414.1">
    <property type="nucleotide sequence ID" value="XM_036511521.1"/>
</dbReference>